<organism evidence="5 6">
    <name type="scientific">Strongyloides papillosus</name>
    <name type="common">Intestinal threadworm</name>
    <dbReference type="NCBI Taxonomy" id="174720"/>
    <lineage>
        <taxon>Eukaryota</taxon>
        <taxon>Metazoa</taxon>
        <taxon>Ecdysozoa</taxon>
        <taxon>Nematoda</taxon>
        <taxon>Chromadorea</taxon>
        <taxon>Rhabditida</taxon>
        <taxon>Tylenchina</taxon>
        <taxon>Panagrolaimomorpha</taxon>
        <taxon>Strongyloidoidea</taxon>
        <taxon>Strongyloididae</taxon>
        <taxon>Strongyloides</taxon>
    </lineage>
</organism>
<dbReference type="Gene3D" id="3.50.4.10">
    <property type="entry name" value="Hepatocyte Growth Factor"/>
    <property type="match status" value="1"/>
</dbReference>
<keyword evidence="1" id="KW-0812">Transmembrane</keyword>
<feature type="domain" description="Apple" evidence="3">
    <location>
        <begin position="370"/>
        <end position="453"/>
    </location>
</feature>
<evidence type="ECO:0000256" key="2">
    <source>
        <dbReference type="SAM" id="SignalP"/>
    </source>
</evidence>
<dbReference type="PROSITE" id="PS50948">
    <property type="entry name" value="PAN"/>
    <property type="match status" value="2"/>
</dbReference>
<proteinExistence type="predicted"/>
<protein>
    <submittedName>
        <fullName evidence="6">Apple domain-containing protein</fullName>
    </submittedName>
</protein>
<dbReference type="InterPro" id="IPR001507">
    <property type="entry name" value="ZP_dom"/>
</dbReference>
<evidence type="ECO:0000256" key="1">
    <source>
        <dbReference type="SAM" id="Phobius"/>
    </source>
</evidence>
<evidence type="ECO:0000259" key="4">
    <source>
        <dbReference type="PROSITE" id="PS51034"/>
    </source>
</evidence>
<evidence type="ECO:0000313" key="5">
    <source>
        <dbReference type="Proteomes" id="UP000046392"/>
    </source>
</evidence>
<feature type="chain" id="PRO_5005895829" evidence="2">
    <location>
        <begin position="23"/>
        <end position="955"/>
    </location>
</feature>
<keyword evidence="2" id="KW-0732">Signal</keyword>
<feature type="domain" description="Apple" evidence="3">
    <location>
        <begin position="175"/>
        <end position="254"/>
    </location>
</feature>
<dbReference type="PANTHER" id="PTHR47327">
    <property type="entry name" value="FI18240P1-RELATED"/>
    <property type="match status" value="1"/>
</dbReference>
<feature type="signal peptide" evidence="2">
    <location>
        <begin position="1"/>
        <end position="22"/>
    </location>
</feature>
<dbReference type="PROSITE" id="PS51034">
    <property type="entry name" value="ZP_2"/>
    <property type="match status" value="1"/>
</dbReference>
<sequence length="955" mass="108664">MSGKITWLLIILSLFNVEIVLSQNEDDEDSDSFFNVNSATIDDIFSNVGEKDDLIKVTNQTSHSHSPSNENNFSCEKLNLTTTLVRYSNLLSKRKTIFDGNIDLLTCINYCKKDKIPFTGEENVCAGLNYFKSDVGVNTCQLIDKFQIGDLERSIEDDNLNHWYQKICLNIKNDCKNKLISFDGFPNHKIINGNVIREIKSSIENCFQICNSMENCYGVNIMKDDNCQLIELSNINEKEGIIRDANVNFFRNECTKNANIDNCLQKCLDDDKCYMISFHKSLNKCSFYNSFIKSTNYKKAEDFDLYIVGCDYNSNDNTNLEGALESTSMVMNELFPTPTVTLDKFELSSINENDNSDNLRRNDAATTKNCFLNLLLKLVLKGRTLRQEYRIFLQKNVLNVTHCGSICKDSSFNCTTFAYSVEEKNCYLSKNSSIATQMVTQENYKYDVWSFLNDSDCLKDNIDDNAFGHIYDRTPKIYNKNNEIDFLIADNGENKVTTIDFVKPQTTTLLPFYSNLTTTKVTIAPTTTTKFNYNNKIKTTTTTKANDLSSGNGKVFPINKSTVKIPIKLFNHPNTNSTIPQIMKEDKIFTKLLSTNLKVHVTCYPTGANNYTGVVYAAERFTFCKTVVHSSNTFSLFIPRPHLNNSCNGIEINRQLTAILVLSNDLVIPYDITTKDDFFYEIKCDYSDRDMEESVYDGFVLGEPESIMVMDDKKKNNERSINISLKIMRGDKPVEHVFIGEQLKAVLISDYKTTNMNVISCNASRVGGIDDKLKSISLISNGCSLMPQIISDIGIGKYGLEANITAFRIDGSSRIDILCDVSICHNDCKKRLSCNDISNNIEYERKFEGNKKRKRFSNFNDTKYIEKRIHVLVDEEFSSLFSYQLTKQYEDSSIPKTNSSSFFSNIFNDNPCIDIHIFGVSVTIFLLIIIILISIISCSRKVERKKYGVVAYTTS</sequence>
<dbReference type="PANTHER" id="PTHR47327:SF19">
    <property type="entry name" value="CUTICLIN-LIKE"/>
    <property type="match status" value="1"/>
</dbReference>
<feature type="transmembrane region" description="Helical" evidence="1">
    <location>
        <begin position="915"/>
        <end position="936"/>
    </location>
</feature>
<name>A0A0N5CGC3_STREA</name>
<dbReference type="Pfam" id="PF00024">
    <property type="entry name" value="PAN_1"/>
    <property type="match status" value="1"/>
</dbReference>
<evidence type="ECO:0000313" key="6">
    <source>
        <dbReference type="WBParaSite" id="SPAL_0001690200.1"/>
    </source>
</evidence>
<reference evidence="6" key="1">
    <citation type="submission" date="2017-02" db="UniProtKB">
        <authorList>
            <consortium name="WormBaseParasite"/>
        </authorList>
    </citation>
    <scope>IDENTIFICATION</scope>
</reference>
<dbReference type="AlphaFoldDB" id="A0A0N5CGC3"/>
<keyword evidence="1" id="KW-1133">Transmembrane helix</keyword>
<dbReference type="Proteomes" id="UP000046392">
    <property type="component" value="Unplaced"/>
</dbReference>
<dbReference type="InterPro" id="IPR003609">
    <property type="entry name" value="Pan_app"/>
</dbReference>
<keyword evidence="5" id="KW-1185">Reference proteome</keyword>
<dbReference type="InterPro" id="IPR052774">
    <property type="entry name" value="Celegans_DevNeuronal_Protein"/>
</dbReference>
<feature type="domain" description="ZP" evidence="4">
    <location>
        <begin position="591"/>
        <end position="841"/>
    </location>
</feature>
<keyword evidence="1" id="KW-0472">Membrane</keyword>
<evidence type="ECO:0000259" key="3">
    <source>
        <dbReference type="PROSITE" id="PS50948"/>
    </source>
</evidence>
<dbReference type="WBParaSite" id="SPAL_0001690200.1">
    <property type="protein sequence ID" value="SPAL_0001690200.1"/>
    <property type="gene ID" value="SPAL_0001690200"/>
</dbReference>
<accession>A0A0N5CGC3</accession>
<dbReference type="SUPFAM" id="SSF57414">
    <property type="entry name" value="Hairpin loop containing domain-like"/>
    <property type="match status" value="1"/>
</dbReference>
<dbReference type="GO" id="GO:0009653">
    <property type="term" value="P:anatomical structure morphogenesis"/>
    <property type="evidence" value="ECO:0007669"/>
    <property type="project" value="TreeGrafter"/>
</dbReference>